<evidence type="ECO:0000256" key="4">
    <source>
        <dbReference type="RuleBase" id="RU000461"/>
    </source>
</evidence>
<dbReference type="Gene3D" id="1.10.630.10">
    <property type="entry name" value="Cytochrome P450"/>
    <property type="match status" value="2"/>
</dbReference>
<dbReference type="PRINTS" id="PR00463">
    <property type="entry name" value="EP450I"/>
</dbReference>
<dbReference type="InterPro" id="IPR017972">
    <property type="entry name" value="Cyt_P450_CS"/>
</dbReference>
<organism evidence="5 6">
    <name type="scientific">Mya arenaria</name>
    <name type="common">Soft-shell clam</name>
    <dbReference type="NCBI Taxonomy" id="6604"/>
    <lineage>
        <taxon>Eukaryota</taxon>
        <taxon>Metazoa</taxon>
        <taxon>Spiralia</taxon>
        <taxon>Lophotrochozoa</taxon>
        <taxon>Mollusca</taxon>
        <taxon>Bivalvia</taxon>
        <taxon>Autobranchia</taxon>
        <taxon>Heteroconchia</taxon>
        <taxon>Euheterodonta</taxon>
        <taxon>Imparidentia</taxon>
        <taxon>Neoheterodontei</taxon>
        <taxon>Myida</taxon>
        <taxon>Myoidea</taxon>
        <taxon>Myidae</taxon>
        <taxon>Mya</taxon>
    </lineage>
</organism>
<keyword evidence="2 4" id="KW-0479">Metal-binding</keyword>
<evidence type="ECO:0000313" key="6">
    <source>
        <dbReference type="Proteomes" id="UP001164746"/>
    </source>
</evidence>
<dbReference type="InterPro" id="IPR001128">
    <property type="entry name" value="Cyt_P450"/>
</dbReference>
<dbReference type="SUPFAM" id="SSF48264">
    <property type="entry name" value="Cytochrome P450"/>
    <property type="match status" value="1"/>
</dbReference>
<keyword evidence="4" id="KW-0560">Oxidoreductase</keyword>
<dbReference type="PANTHER" id="PTHR24286">
    <property type="entry name" value="CYTOCHROME P450 26"/>
    <property type="match status" value="1"/>
</dbReference>
<evidence type="ECO:0000256" key="3">
    <source>
        <dbReference type="ARBA" id="ARBA00023004"/>
    </source>
</evidence>
<evidence type="ECO:0000256" key="1">
    <source>
        <dbReference type="ARBA" id="ARBA00010617"/>
    </source>
</evidence>
<protein>
    <submittedName>
        <fullName evidence="5">C87A3-like protein</fullName>
    </submittedName>
</protein>
<keyword evidence="4" id="KW-0349">Heme</keyword>
<dbReference type="InterPro" id="IPR002401">
    <property type="entry name" value="Cyt_P450_E_grp-I"/>
</dbReference>
<reference evidence="5" key="1">
    <citation type="submission" date="2022-11" db="EMBL/GenBank/DDBJ databases">
        <title>Centuries of genome instability and evolution in soft-shell clam transmissible cancer (bioRxiv).</title>
        <authorList>
            <person name="Hart S.F.M."/>
            <person name="Yonemitsu M.A."/>
            <person name="Giersch R.M."/>
            <person name="Beal B.F."/>
            <person name="Arriagada G."/>
            <person name="Davis B.W."/>
            <person name="Ostrander E.A."/>
            <person name="Goff S.P."/>
            <person name="Metzger M.J."/>
        </authorList>
    </citation>
    <scope>NUCLEOTIDE SEQUENCE</scope>
    <source>
        <strain evidence="5">MELC-2E11</strain>
        <tissue evidence="5">Siphon/mantle</tissue>
    </source>
</reference>
<evidence type="ECO:0000313" key="5">
    <source>
        <dbReference type="EMBL" id="WAR20838.1"/>
    </source>
</evidence>
<dbReference type="PANTHER" id="PTHR24286:SF252">
    <property type="entry name" value="CYTOCHROME P450 26B1"/>
    <property type="match status" value="1"/>
</dbReference>
<accession>A0ABY7FF81</accession>
<comment type="similarity">
    <text evidence="1 4">Belongs to the cytochrome P450 family.</text>
</comment>
<keyword evidence="4" id="KW-0503">Monooxygenase</keyword>
<dbReference type="Pfam" id="PF00067">
    <property type="entry name" value="p450"/>
    <property type="match status" value="1"/>
</dbReference>
<dbReference type="InterPro" id="IPR036396">
    <property type="entry name" value="Cyt_P450_sf"/>
</dbReference>
<gene>
    <name evidence="5" type="ORF">MAR_014812</name>
</gene>
<dbReference type="EMBL" id="CP111023">
    <property type="protein sequence ID" value="WAR20838.1"/>
    <property type="molecule type" value="Genomic_DNA"/>
</dbReference>
<sequence length="400" mass="44821">MSAKVPGSAGLPLLGDRSYEFYKDPIKFQHKYMENTKSRVFLARFLNKPTIFVGSNHVVHEVLTGEFADSLRESLKQLFTEEAIETYQSTIERIVKKSLSNLDTGLAIEVCLGLFLGLDFSQPEADVIADLTITHWHGIISVPLAVKVPLMSESTYSKAMDAKRKLLEIIHQRRIDKRHEFVERVEGLGSLTEESVNNHLLLFTSALVPKALSSILTSFDFSAGGFRFPAGHGVLYMTYTAQRDRAVFEDPDTFNPDRWTHKNANDRERLYCFGMGPRKCVGQNLVSTILKTVIRELLEKYTWEMVADQDLPCKCLPVYRPRNQVLVKFKSSMGQDSGYLTSPGSPLSPACPNCKKFVMPSPQGSKEAVENEIGVRRENGTIPGCTCSCEGVSPMKRTSH</sequence>
<keyword evidence="3 4" id="KW-0408">Iron</keyword>
<dbReference type="Proteomes" id="UP001164746">
    <property type="component" value="Chromosome 12"/>
</dbReference>
<proteinExistence type="inferred from homology"/>
<dbReference type="PROSITE" id="PS00086">
    <property type="entry name" value="CYTOCHROME_P450"/>
    <property type="match status" value="1"/>
</dbReference>
<keyword evidence="6" id="KW-1185">Reference proteome</keyword>
<evidence type="ECO:0000256" key="2">
    <source>
        <dbReference type="ARBA" id="ARBA00022723"/>
    </source>
</evidence>
<name>A0ABY7FF81_MYAAR</name>